<dbReference type="GO" id="GO:0006281">
    <property type="term" value="P:DNA repair"/>
    <property type="evidence" value="ECO:0007669"/>
    <property type="project" value="UniProtKB-KW"/>
</dbReference>
<dbReference type="OrthoDB" id="9804325at2"/>
<accession>A0A554X3L8</accession>
<dbReference type="PROSITE" id="PS51194">
    <property type="entry name" value="HELICASE_CTER"/>
    <property type="match status" value="1"/>
</dbReference>
<keyword evidence="4 12" id="KW-0347">Helicase</keyword>
<evidence type="ECO:0000256" key="4">
    <source>
        <dbReference type="ARBA" id="ARBA00022806"/>
    </source>
</evidence>
<proteinExistence type="predicted"/>
<dbReference type="GO" id="GO:0005524">
    <property type="term" value="F:ATP binding"/>
    <property type="evidence" value="ECO:0007669"/>
    <property type="project" value="UniProtKB-KW"/>
</dbReference>
<keyword evidence="7" id="KW-0234">DNA repair</keyword>
<feature type="domain" description="Helicase C-terminal" evidence="11">
    <location>
        <begin position="490"/>
        <end position="648"/>
    </location>
</feature>
<keyword evidence="2" id="KW-0227">DNA damage</keyword>
<dbReference type="SUPFAM" id="SSF50249">
    <property type="entry name" value="Nucleic acid-binding proteins"/>
    <property type="match status" value="1"/>
</dbReference>
<dbReference type="GO" id="GO:0003677">
    <property type="term" value="F:DNA binding"/>
    <property type="evidence" value="ECO:0007669"/>
    <property type="project" value="UniProtKB-KW"/>
</dbReference>
<reference evidence="12 13" key="1">
    <citation type="submission" date="2019-07" db="EMBL/GenBank/DDBJ databases">
        <title>Tepidimonas thermarum AA-1 draft genome.</title>
        <authorList>
            <person name="Da Costa M.S."/>
            <person name="Froufe H.J.C."/>
            <person name="Egas C."/>
            <person name="Albuquerque L."/>
        </authorList>
    </citation>
    <scope>NUCLEOTIDE SEQUENCE [LARGE SCALE GENOMIC DNA]</scope>
    <source>
        <strain evidence="12 13">AA-1</strain>
    </source>
</reference>
<dbReference type="GO" id="GO:0003678">
    <property type="term" value="F:DNA helicase activity"/>
    <property type="evidence" value="ECO:0007669"/>
    <property type="project" value="TreeGrafter"/>
</dbReference>
<evidence type="ECO:0000256" key="7">
    <source>
        <dbReference type="ARBA" id="ARBA00023204"/>
    </source>
</evidence>
<dbReference type="SMART" id="SM00487">
    <property type="entry name" value="DEXDc"/>
    <property type="match status" value="1"/>
</dbReference>
<dbReference type="Pfam" id="PF00270">
    <property type="entry name" value="DEAD"/>
    <property type="match status" value="1"/>
</dbReference>
<evidence type="ECO:0000313" key="13">
    <source>
        <dbReference type="Proteomes" id="UP000318542"/>
    </source>
</evidence>
<dbReference type="Proteomes" id="UP000318542">
    <property type="component" value="Unassembled WGS sequence"/>
</dbReference>
<comment type="caution">
    <text evidence="12">The sequence shown here is derived from an EMBL/GenBank/DDBJ whole genome shotgun (WGS) entry which is preliminary data.</text>
</comment>
<evidence type="ECO:0000259" key="10">
    <source>
        <dbReference type="PROSITE" id="PS51192"/>
    </source>
</evidence>
<dbReference type="PROSITE" id="PS51192">
    <property type="entry name" value="HELICASE_ATP_BIND_1"/>
    <property type="match status" value="1"/>
</dbReference>
<dbReference type="InterPro" id="IPR027417">
    <property type="entry name" value="P-loop_NTPase"/>
</dbReference>
<dbReference type="SMART" id="SM00490">
    <property type="entry name" value="HELICc"/>
    <property type="match status" value="1"/>
</dbReference>
<sequence>MRASPRAPDPERSPERERLSGPQRALRRLGLVRPIDLALHLPLRYEDLTRVRPLADAQDGDEALIEGEVLACEVRLRPRRQLIATLAVAGGGRCTLRFFTFYPSHQRALAVGARVRAHGELRGGWAGWTLVHPRLLPVDAPLPAGLTPVYPTTAGLPQAYLRAAVARALQQADLSETVPPEALADLPGASGPPWTLQAALAFLHHPDPRTPRAALEDRAHPAWQRLKAEELLAQQLAQVQARRERDALRAPVLRAAADGLPWRLQAALPFALTGAQQRVVAEISADLARAIPMHRLLQGDVGSGKTVVAALAAAVAIDAGWQCALMAPTEILAGQHFGKMVQWLEPLLAPLGRGVAWLTGSQPRAQRHAMLARIAAGEAALVVGTHAVIQEQVTFERLGLAVIDEQHRFGVAQRLALRQKAGAGAAGVEPHLLMMSATPIPRTLAMSVYADLDVSTLDELPPGRSPIVTKVLADHRRPEVIARIRAQVAQGRQVYWVCPLIEESEALDVRAATATHAELVAALAGVTTPDGRAVQVGLLHSRLSAADKKAIMAAFAAGDLAVLVSTTVIEVGVDVPNASLMVIEHAERFGLSQLHQLRGRVGRGAVASVCLLLYSPGESGRVSESARARLRAMVETQDGFEIARRDLALRGPGEFLGARQSGTPLLRFADWQTDEPLIAWAHRWAPRLWQQHPQLAQRHLARWLGVKLDYLKA</sequence>
<evidence type="ECO:0000256" key="3">
    <source>
        <dbReference type="ARBA" id="ARBA00022801"/>
    </source>
</evidence>
<dbReference type="Gene3D" id="3.40.50.300">
    <property type="entry name" value="P-loop containing nucleotide triphosphate hydrolases"/>
    <property type="match status" value="2"/>
</dbReference>
<dbReference type="InterPro" id="IPR045562">
    <property type="entry name" value="RecG_dom3_C"/>
</dbReference>
<keyword evidence="5" id="KW-0067">ATP-binding</keyword>
<dbReference type="SUPFAM" id="SSF52540">
    <property type="entry name" value="P-loop containing nucleoside triphosphate hydrolases"/>
    <property type="match status" value="2"/>
</dbReference>
<evidence type="ECO:0000256" key="2">
    <source>
        <dbReference type="ARBA" id="ARBA00022763"/>
    </source>
</evidence>
<dbReference type="AlphaFoldDB" id="A0A554X3L8"/>
<protein>
    <recommendedName>
        <fullName evidence="8">Probable DNA 3'-5' helicase RecG</fullName>
    </recommendedName>
</protein>
<evidence type="ECO:0000256" key="8">
    <source>
        <dbReference type="ARBA" id="ARBA00049819"/>
    </source>
</evidence>
<name>A0A554X3L8_9BURK</name>
<evidence type="ECO:0000256" key="5">
    <source>
        <dbReference type="ARBA" id="ARBA00022840"/>
    </source>
</evidence>
<dbReference type="NCBIfam" id="NF008163">
    <property type="entry name" value="PRK10917.1-1"/>
    <property type="match status" value="1"/>
</dbReference>
<dbReference type="PANTHER" id="PTHR47964">
    <property type="entry name" value="ATP-DEPENDENT DNA HELICASE HOMOLOG RECG, CHLOROPLASTIC"/>
    <property type="match status" value="1"/>
</dbReference>
<dbReference type="InterPro" id="IPR012340">
    <property type="entry name" value="NA-bd_OB-fold"/>
</dbReference>
<dbReference type="InterPro" id="IPR014001">
    <property type="entry name" value="Helicase_ATP-bd"/>
</dbReference>
<dbReference type="CDD" id="cd04488">
    <property type="entry name" value="RecG_wedge_OBF"/>
    <property type="match status" value="1"/>
</dbReference>
<gene>
    <name evidence="12" type="primary">recG</name>
    <name evidence="12" type="ORF">Tther_00990</name>
</gene>
<dbReference type="GO" id="GO:0016787">
    <property type="term" value="F:hydrolase activity"/>
    <property type="evidence" value="ECO:0007669"/>
    <property type="project" value="UniProtKB-KW"/>
</dbReference>
<evidence type="ECO:0000256" key="6">
    <source>
        <dbReference type="ARBA" id="ARBA00023125"/>
    </source>
</evidence>
<dbReference type="RefSeq" id="WP_143901513.1">
    <property type="nucleotide sequence ID" value="NZ_VJOL01000013.1"/>
</dbReference>
<dbReference type="NCBIfam" id="NF008166">
    <property type="entry name" value="PRK10917.1-4"/>
    <property type="match status" value="1"/>
</dbReference>
<feature type="domain" description="Helicase ATP-binding" evidence="10">
    <location>
        <begin position="286"/>
        <end position="457"/>
    </location>
</feature>
<evidence type="ECO:0000256" key="9">
    <source>
        <dbReference type="SAM" id="MobiDB-lite"/>
    </source>
</evidence>
<feature type="compositionally biased region" description="Basic and acidic residues" evidence="9">
    <location>
        <begin position="8"/>
        <end position="19"/>
    </location>
</feature>
<keyword evidence="1" id="KW-0547">Nucleotide-binding</keyword>
<dbReference type="InterPro" id="IPR033454">
    <property type="entry name" value="RecG_wedge"/>
</dbReference>
<keyword evidence="6" id="KW-0238">DNA-binding</keyword>
<dbReference type="NCBIfam" id="NF008168">
    <property type="entry name" value="PRK10917.2-2"/>
    <property type="match status" value="1"/>
</dbReference>
<dbReference type="Gene3D" id="2.40.50.140">
    <property type="entry name" value="Nucleic acid-binding proteins"/>
    <property type="match status" value="1"/>
</dbReference>
<dbReference type="CDD" id="cd17992">
    <property type="entry name" value="DEXHc_RecG"/>
    <property type="match status" value="1"/>
</dbReference>
<dbReference type="Pfam" id="PF17191">
    <property type="entry name" value="RecG_wedge"/>
    <property type="match status" value="1"/>
</dbReference>
<evidence type="ECO:0000256" key="1">
    <source>
        <dbReference type="ARBA" id="ARBA00022741"/>
    </source>
</evidence>
<evidence type="ECO:0000313" key="12">
    <source>
        <dbReference type="EMBL" id="TSE30441.1"/>
    </source>
</evidence>
<keyword evidence="3 12" id="KW-0378">Hydrolase</keyword>
<dbReference type="Pfam" id="PF00271">
    <property type="entry name" value="Helicase_C"/>
    <property type="match status" value="1"/>
</dbReference>
<evidence type="ECO:0000259" key="11">
    <source>
        <dbReference type="PROSITE" id="PS51194"/>
    </source>
</evidence>
<dbReference type="InterPro" id="IPR011545">
    <property type="entry name" value="DEAD/DEAH_box_helicase_dom"/>
</dbReference>
<dbReference type="InterPro" id="IPR047112">
    <property type="entry name" value="RecG/Mfd"/>
</dbReference>
<organism evidence="12 13">
    <name type="scientific">Tepidimonas thermarum</name>
    <dbReference type="NCBI Taxonomy" id="335431"/>
    <lineage>
        <taxon>Bacteria</taxon>
        <taxon>Pseudomonadati</taxon>
        <taxon>Pseudomonadota</taxon>
        <taxon>Betaproteobacteria</taxon>
        <taxon>Burkholderiales</taxon>
        <taxon>Tepidimonas</taxon>
    </lineage>
</organism>
<dbReference type="PANTHER" id="PTHR47964:SF1">
    <property type="entry name" value="ATP-DEPENDENT DNA HELICASE HOMOLOG RECG, CHLOROPLASTIC"/>
    <property type="match status" value="1"/>
</dbReference>
<dbReference type="Pfam" id="PF19833">
    <property type="entry name" value="RecG_dom3_C"/>
    <property type="match status" value="1"/>
</dbReference>
<keyword evidence="13" id="KW-1185">Reference proteome</keyword>
<dbReference type="InterPro" id="IPR001650">
    <property type="entry name" value="Helicase_C-like"/>
</dbReference>
<dbReference type="EMBL" id="VJOL01000013">
    <property type="protein sequence ID" value="TSE30441.1"/>
    <property type="molecule type" value="Genomic_DNA"/>
</dbReference>
<feature type="region of interest" description="Disordered" evidence="9">
    <location>
        <begin position="1"/>
        <end position="21"/>
    </location>
</feature>